<dbReference type="InterPro" id="IPR012902">
    <property type="entry name" value="N_methyl_site"/>
</dbReference>
<keyword evidence="5" id="KW-0488">Methylation</keyword>
<feature type="region of interest" description="Disordered" evidence="10">
    <location>
        <begin position="136"/>
        <end position="155"/>
    </location>
</feature>
<dbReference type="PANTHER" id="PTHR30093:SF44">
    <property type="entry name" value="TYPE II SECRETION SYSTEM CORE PROTEIN G"/>
    <property type="match status" value="1"/>
</dbReference>
<evidence type="ECO:0000256" key="6">
    <source>
        <dbReference type="ARBA" id="ARBA00022519"/>
    </source>
</evidence>
<gene>
    <name evidence="13" type="primary">gspG</name>
    <name evidence="13" type="ORF">Q7A36_28340</name>
</gene>
<comment type="similarity">
    <text evidence="2">Belongs to the GSP G family.</text>
</comment>
<dbReference type="InterPro" id="IPR000983">
    <property type="entry name" value="Bac_GSPG_pilin"/>
</dbReference>
<dbReference type="PANTHER" id="PTHR30093">
    <property type="entry name" value="GENERAL SECRETION PATHWAY PROTEIN G"/>
    <property type="match status" value="1"/>
</dbReference>
<keyword evidence="9 11" id="KW-0472">Membrane</keyword>
<evidence type="ECO:0000256" key="10">
    <source>
        <dbReference type="SAM" id="MobiDB-lite"/>
    </source>
</evidence>
<dbReference type="SUPFAM" id="SSF54523">
    <property type="entry name" value="Pili subunits"/>
    <property type="match status" value="1"/>
</dbReference>
<keyword evidence="14" id="KW-1185">Reference proteome</keyword>
<evidence type="ECO:0000256" key="9">
    <source>
        <dbReference type="ARBA" id="ARBA00023136"/>
    </source>
</evidence>
<evidence type="ECO:0000259" key="12">
    <source>
        <dbReference type="Pfam" id="PF08334"/>
    </source>
</evidence>
<dbReference type="RefSeq" id="WP_305107140.1">
    <property type="nucleotide sequence ID" value="NZ_JAUTWS010000044.1"/>
</dbReference>
<dbReference type="PRINTS" id="PR00813">
    <property type="entry name" value="BCTERIALGSPG"/>
</dbReference>
<evidence type="ECO:0000256" key="3">
    <source>
        <dbReference type="ARBA" id="ARBA00020042"/>
    </source>
</evidence>
<dbReference type="InterPro" id="IPR010054">
    <property type="entry name" value="Type2_sec_GspG"/>
</dbReference>
<dbReference type="InterPro" id="IPR013545">
    <property type="entry name" value="T2SS_protein-GspG_C"/>
</dbReference>
<dbReference type="EMBL" id="JAUTWS010000044">
    <property type="protein sequence ID" value="MDO9712285.1"/>
    <property type="molecule type" value="Genomic_DNA"/>
</dbReference>
<feature type="transmembrane region" description="Helical" evidence="11">
    <location>
        <begin position="21"/>
        <end position="47"/>
    </location>
</feature>
<dbReference type="PROSITE" id="PS00409">
    <property type="entry name" value="PROKAR_NTER_METHYL"/>
    <property type="match status" value="1"/>
</dbReference>
<evidence type="ECO:0000256" key="8">
    <source>
        <dbReference type="ARBA" id="ARBA00022989"/>
    </source>
</evidence>
<dbReference type="NCBIfam" id="TIGR02532">
    <property type="entry name" value="IV_pilin_GFxxxE"/>
    <property type="match status" value="1"/>
</dbReference>
<evidence type="ECO:0000256" key="4">
    <source>
        <dbReference type="ARBA" id="ARBA00022475"/>
    </source>
</evidence>
<dbReference type="Gene3D" id="3.30.700.10">
    <property type="entry name" value="Glycoprotein, Type 4 Pilin"/>
    <property type="match status" value="1"/>
</dbReference>
<keyword evidence="8 11" id="KW-1133">Transmembrane helix</keyword>
<reference evidence="13 14" key="1">
    <citation type="submission" date="2023-08" db="EMBL/GenBank/DDBJ databases">
        <title>The draft genome sequence of Paracraurococcus sp. LOR1-02.</title>
        <authorList>
            <person name="Kingkaew E."/>
            <person name="Tanasupawat S."/>
        </authorList>
    </citation>
    <scope>NUCLEOTIDE SEQUENCE [LARGE SCALE GENOMIC DNA]</scope>
    <source>
        <strain evidence="13 14">LOR1-02</strain>
    </source>
</reference>
<evidence type="ECO:0000313" key="14">
    <source>
        <dbReference type="Proteomes" id="UP001243009"/>
    </source>
</evidence>
<name>A0ABT9E7X7_9PROT</name>
<protein>
    <recommendedName>
        <fullName evidence="3">Type II secretion system core protein G</fullName>
    </recommendedName>
</protein>
<comment type="subcellular location">
    <subcellularLocation>
        <location evidence="1">Cell inner membrane</location>
        <topology evidence="1">Single-pass membrane protein</topology>
    </subcellularLocation>
</comment>
<keyword evidence="7 11" id="KW-0812">Transmembrane</keyword>
<dbReference type="Pfam" id="PF08334">
    <property type="entry name" value="T2SSG"/>
    <property type="match status" value="1"/>
</dbReference>
<evidence type="ECO:0000256" key="5">
    <source>
        <dbReference type="ARBA" id="ARBA00022481"/>
    </source>
</evidence>
<evidence type="ECO:0000256" key="11">
    <source>
        <dbReference type="SAM" id="Phobius"/>
    </source>
</evidence>
<dbReference type="InterPro" id="IPR045584">
    <property type="entry name" value="Pilin-like"/>
</dbReference>
<dbReference type="Proteomes" id="UP001243009">
    <property type="component" value="Unassembled WGS sequence"/>
</dbReference>
<keyword evidence="6" id="KW-0997">Cell inner membrane</keyword>
<organism evidence="13 14">
    <name type="scientific">Paracraurococcus lichenis</name>
    <dbReference type="NCBI Taxonomy" id="3064888"/>
    <lineage>
        <taxon>Bacteria</taxon>
        <taxon>Pseudomonadati</taxon>
        <taxon>Pseudomonadota</taxon>
        <taxon>Alphaproteobacteria</taxon>
        <taxon>Acetobacterales</taxon>
        <taxon>Roseomonadaceae</taxon>
        <taxon>Paracraurococcus</taxon>
    </lineage>
</organism>
<evidence type="ECO:0000256" key="2">
    <source>
        <dbReference type="ARBA" id="ARBA00009984"/>
    </source>
</evidence>
<sequence>MTERMRVRTRTTKDRARGAEAGFTLLEVLVVIAILGLLIGLVAPAALRQLGGAQTSVARQSVQRLGGVLDIYRLDMGAYPTTDQGLQALVTRPSGAAGWNGPYLKAEQGPPLDPWNRPYLYRNPSTRPGKEYDLCSRGPNPQGGESVSAEGAICN</sequence>
<evidence type="ECO:0000256" key="1">
    <source>
        <dbReference type="ARBA" id="ARBA00004377"/>
    </source>
</evidence>
<evidence type="ECO:0000256" key="7">
    <source>
        <dbReference type="ARBA" id="ARBA00022692"/>
    </source>
</evidence>
<dbReference type="NCBIfam" id="TIGR01710">
    <property type="entry name" value="typeII_sec_gspG"/>
    <property type="match status" value="1"/>
</dbReference>
<accession>A0ABT9E7X7</accession>
<comment type="caution">
    <text evidence="13">The sequence shown here is derived from an EMBL/GenBank/DDBJ whole genome shotgun (WGS) entry which is preliminary data.</text>
</comment>
<keyword evidence="4" id="KW-1003">Cell membrane</keyword>
<dbReference type="Pfam" id="PF07963">
    <property type="entry name" value="N_methyl"/>
    <property type="match status" value="1"/>
</dbReference>
<proteinExistence type="inferred from homology"/>
<feature type="domain" description="Type II secretion system protein GspG C-terminal" evidence="12">
    <location>
        <begin position="47"/>
        <end position="146"/>
    </location>
</feature>
<evidence type="ECO:0000313" key="13">
    <source>
        <dbReference type="EMBL" id="MDO9712285.1"/>
    </source>
</evidence>